<dbReference type="RefSeq" id="WP_379526703.1">
    <property type="nucleotide sequence ID" value="NZ_JBHSBI010000002.1"/>
</dbReference>
<evidence type="ECO:0000313" key="2">
    <source>
        <dbReference type="EMBL" id="MFC4006563.1"/>
    </source>
</evidence>
<dbReference type="Proteomes" id="UP001595851">
    <property type="component" value="Unassembled WGS sequence"/>
</dbReference>
<evidence type="ECO:0000256" key="1">
    <source>
        <dbReference type="SAM" id="MobiDB-lite"/>
    </source>
</evidence>
<proteinExistence type="predicted"/>
<feature type="compositionally biased region" description="Polar residues" evidence="1">
    <location>
        <begin position="158"/>
        <end position="171"/>
    </location>
</feature>
<sequence>MDDAFDDHEKVLALLDLDEGIAAIGLWTLCFTWAHRNTRKKGKTPGLLPSTLPRRFVGARGKDLARLLVDAGMWDVVSDGWMIHDFVDYLPDKEVSAARSEAGKKGAAARWGNKKSDSNLPSGDGKPNGKADGRDMAAPVSGESDDAVTPVEDPVNSPDGNQPSRDSNLPSGSHPGDGKAVASDGSRAGARWERVDVGTTELFPIPSPRPAQPSAAEPAARPERDPLDVIAGLTLTQRSKRITDAYAEAEPMCKWPAINGIVLKALKAEKYADSEVRDALLRLAKEGRSVSVETLRVELQGQPPRNRDAPTGGSRNAQILSAAMERAVRAEQQRVNATIPKGEIPA</sequence>
<feature type="region of interest" description="Disordered" evidence="1">
    <location>
        <begin position="295"/>
        <end position="316"/>
    </location>
</feature>
<feature type="region of interest" description="Disordered" evidence="1">
    <location>
        <begin position="101"/>
        <end position="226"/>
    </location>
</feature>
<accession>A0ABV8G1X4</accession>
<dbReference type="EMBL" id="JBHSBI010000002">
    <property type="protein sequence ID" value="MFC4006563.1"/>
    <property type="molecule type" value="Genomic_DNA"/>
</dbReference>
<comment type="caution">
    <text evidence="2">The sequence shown here is derived from an EMBL/GenBank/DDBJ whole genome shotgun (WGS) entry which is preliminary data.</text>
</comment>
<organism evidence="2 3">
    <name type="scientific">Nonomuraea purpurea</name>
    <dbReference type="NCBI Taxonomy" id="1849276"/>
    <lineage>
        <taxon>Bacteria</taxon>
        <taxon>Bacillati</taxon>
        <taxon>Actinomycetota</taxon>
        <taxon>Actinomycetes</taxon>
        <taxon>Streptosporangiales</taxon>
        <taxon>Streptosporangiaceae</taxon>
        <taxon>Nonomuraea</taxon>
    </lineage>
</organism>
<keyword evidence="3" id="KW-1185">Reference proteome</keyword>
<evidence type="ECO:0000313" key="3">
    <source>
        <dbReference type="Proteomes" id="UP001595851"/>
    </source>
</evidence>
<reference evidence="3" key="1">
    <citation type="journal article" date="2019" name="Int. J. Syst. Evol. Microbiol.">
        <title>The Global Catalogue of Microorganisms (GCM) 10K type strain sequencing project: providing services to taxonomists for standard genome sequencing and annotation.</title>
        <authorList>
            <consortium name="The Broad Institute Genomics Platform"/>
            <consortium name="The Broad Institute Genome Sequencing Center for Infectious Disease"/>
            <person name="Wu L."/>
            <person name="Ma J."/>
        </authorList>
    </citation>
    <scope>NUCLEOTIDE SEQUENCE [LARGE SCALE GENOMIC DNA]</scope>
    <source>
        <strain evidence="3">TBRC 1276</strain>
    </source>
</reference>
<protein>
    <submittedName>
        <fullName evidence="2">Uncharacterized protein</fullName>
    </submittedName>
</protein>
<gene>
    <name evidence="2" type="ORF">ACFOY2_04980</name>
</gene>
<name>A0ABV8G1X4_9ACTN</name>